<evidence type="ECO:0000313" key="2">
    <source>
        <dbReference type="Proteomes" id="UP001154282"/>
    </source>
</evidence>
<evidence type="ECO:0000313" key="1">
    <source>
        <dbReference type="EMBL" id="CAI0542111.1"/>
    </source>
</evidence>
<keyword evidence="2" id="KW-1185">Reference proteome</keyword>
<reference evidence="1" key="1">
    <citation type="submission" date="2022-08" db="EMBL/GenBank/DDBJ databases">
        <authorList>
            <person name="Gutierrez-Valencia J."/>
        </authorList>
    </citation>
    <scope>NUCLEOTIDE SEQUENCE</scope>
</reference>
<organism evidence="1 2">
    <name type="scientific">Linum tenue</name>
    <dbReference type="NCBI Taxonomy" id="586396"/>
    <lineage>
        <taxon>Eukaryota</taxon>
        <taxon>Viridiplantae</taxon>
        <taxon>Streptophyta</taxon>
        <taxon>Embryophyta</taxon>
        <taxon>Tracheophyta</taxon>
        <taxon>Spermatophyta</taxon>
        <taxon>Magnoliopsida</taxon>
        <taxon>eudicotyledons</taxon>
        <taxon>Gunneridae</taxon>
        <taxon>Pentapetalae</taxon>
        <taxon>rosids</taxon>
        <taxon>fabids</taxon>
        <taxon>Malpighiales</taxon>
        <taxon>Linaceae</taxon>
        <taxon>Linum</taxon>
    </lineage>
</organism>
<name>A0AAV0QAW1_9ROSI</name>
<protein>
    <submittedName>
        <fullName evidence="1">Uncharacterized protein</fullName>
    </submittedName>
</protein>
<feature type="non-terminal residue" evidence="1">
    <location>
        <position position="69"/>
    </location>
</feature>
<proteinExistence type="predicted"/>
<dbReference type="EMBL" id="CAMGYJ010000009">
    <property type="protein sequence ID" value="CAI0542111.1"/>
    <property type="molecule type" value="Genomic_DNA"/>
</dbReference>
<dbReference type="Proteomes" id="UP001154282">
    <property type="component" value="Unassembled WGS sequence"/>
</dbReference>
<comment type="caution">
    <text evidence="1">The sequence shown here is derived from an EMBL/GenBank/DDBJ whole genome shotgun (WGS) entry which is preliminary data.</text>
</comment>
<sequence>MMKRKRKGSPIWISSLPALTVKSPAQDVLSLIWSPRMELQRTDWRCHGFSWQREPTTIDVGNDDVGDAA</sequence>
<dbReference type="AlphaFoldDB" id="A0AAV0QAW1"/>
<gene>
    <name evidence="1" type="ORF">LITE_LOCUS42364</name>
</gene>
<accession>A0AAV0QAW1</accession>